<gene>
    <name evidence="2" type="ORF">AVDCRST_MAG16-682</name>
</gene>
<protein>
    <submittedName>
        <fullName evidence="2">Uncharacterized protein</fullName>
    </submittedName>
</protein>
<sequence>ERARRPPGGPASRAPPGPGASHRRAARHPDRRGGRLCDLAGVRRARAARDHGGWERLGCGCRDRRAARLL</sequence>
<evidence type="ECO:0000313" key="2">
    <source>
        <dbReference type="EMBL" id="CAA9319071.1"/>
    </source>
</evidence>
<feature type="region of interest" description="Disordered" evidence="1">
    <location>
        <begin position="1"/>
        <end position="34"/>
    </location>
</feature>
<organism evidence="2">
    <name type="scientific">uncultured Frankineae bacterium</name>
    <dbReference type="NCBI Taxonomy" id="437475"/>
    <lineage>
        <taxon>Bacteria</taxon>
        <taxon>Bacillati</taxon>
        <taxon>Actinomycetota</taxon>
        <taxon>Actinomycetes</taxon>
        <taxon>Frankiales</taxon>
        <taxon>environmental samples</taxon>
    </lineage>
</organism>
<accession>A0A6J4L0M5</accession>
<reference evidence="2" key="1">
    <citation type="submission" date="2020-02" db="EMBL/GenBank/DDBJ databases">
        <authorList>
            <person name="Meier V. D."/>
        </authorList>
    </citation>
    <scope>NUCLEOTIDE SEQUENCE</scope>
    <source>
        <strain evidence="2">AVDCRST_MAG16</strain>
    </source>
</reference>
<evidence type="ECO:0000256" key="1">
    <source>
        <dbReference type="SAM" id="MobiDB-lite"/>
    </source>
</evidence>
<proteinExistence type="predicted"/>
<name>A0A6J4L0M5_9ACTN</name>
<feature type="non-terminal residue" evidence="2">
    <location>
        <position position="70"/>
    </location>
</feature>
<dbReference type="EMBL" id="CADCUE010000051">
    <property type="protein sequence ID" value="CAA9319071.1"/>
    <property type="molecule type" value="Genomic_DNA"/>
</dbReference>
<feature type="compositionally biased region" description="Pro residues" evidence="1">
    <location>
        <begin position="7"/>
        <end position="18"/>
    </location>
</feature>
<dbReference type="AlphaFoldDB" id="A0A6J4L0M5"/>
<feature type="non-terminal residue" evidence="2">
    <location>
        <position position="1"/>
    </location>
</feature>